<feature type="region of interest" description="Disordered" evidence="1">
    <location>
        <begin position="1"/>
        <end position="27"/>
    </location>
</feature>
<dbReference type="AlphaFoldDB" id="A0A498QC70"/>
<sequence length="636" mass="69523">MRLDEFGRCHSDHRDGGEVHPTHRQGPAGALVGLPGVGGISLIERCAVAGENVLRAPRLFGRPGADVTGVDDRRIRGGLGGAVLAIPLGGYPRGIHPTQIGVLRGVVDRRHDLGQDRGPVQLVVAAGDRGILTRAADARFEIGPQDLEFDVQRRVQQIHPITVLGHAGRQRHDPLALRGKAFGALQGVEEPVPVHGGRIDELRGGPLHRVIGLQQHPPGIGTAELRINDAVGLVGIEIDRERRGRQRQPHEERIRGHRRVGVAPERRRLPGLCIGGKRIPHPAAAVIRVSDVAQLQRGKVHPTHHTGHGAAQPAGDCVGQAGSDPADAVDDAAGDIGHQTGHPTSGRGQRRSDRAGPRVGQVHRGDRPRRHTPNIGHTGPRRRGCRRLRGRDLLGGRDLLRGRRRRGYRRGGRRLRLDVGLALQELRDPLLLDDVFGRVRRLVNGLASTTVDRVLRAGGQHSGARRCGLWRDIEKSRGDRRRARQSKLFGDLGGGVIHGAQRFRQRSAVEHNARVEVVFFAVPKKVFELVFADGPGFEIPQPVFALRPQLGLVQRIRAPIHLAVGQPLIEPPLTITEIRQAPDDFFEPRANMVAVVNADVLLAVFRPGQRLRHVRCPLALVQLPILQKILFGTPRR</sequence>
<evidence type="ECO:0000256" key="1">
    <source>
        <dbReference type="SAM" id="MobiDB-lite"/>
    </source>
</evidence>
<protein>
    <submittedName>
        <fullName evidence="2">Uncharacterized protein</fullName>
    </submittedName>
</protein>
<feature type="compositionally biased region" description="Basic residues" evidence="1">
    <location>
        <begin position="298"/>
        <end position="307"/>
    </location>
</feature>
<name>A0A498QC70_9MYCO</name>
<feature type="region of interest" description="Disordered" evidence="1">
    <location>
        <begin position="298"/>
        <end position="385"/>
    </location>
</feature>
<dbReference type="EMBL" id="UPHQ01000200">
    <property type="protein sequence ID" value="VBA42025.1"/>
    <property type="molecule type" value="Genomic_DNA"/>
</dbReference>
<feature type="compositionally biased region" description="Basic and acidic residues" evidence="1">
    <location>
        <begin position="1"/>
        <end position="21"/>
    </location>
</feature>
<keyword evidence="3" id="KW-1185">Reference proteome</keyword>
<dbReference type="Proteomes" id="UP000267289">
    <property type="component" value="Unassembled WGS sequence"/>
</dbReference>
<gene>
    <name evidence="2" type="ORF">LAUMK13_03833</name>
</gene>
<organism evidence="2 3">
    <name type="scientific">Mycobacterium innocens</name>
    <dbReference type="NCBI Taxonomy" id="2341083"/>
    <lineage>
        <taxon>Bacteria</taxon>
        <taxon>Bacillati</taxon>
        <taxon>Actinomycetota</taxon>
        <taxon>Actinomycetes</taxon>
        <taxon>Mycobacteriales</taxon>
        <taxon>Mycobacteriaceae</taxon>
        <taxon>Mycobacterium</taxon>
    </lineage>
</organism>
<evidence type="ECO:0000313" key="2">
    <source>
        <dbReference type="EMBL" id="VBA42025.1"/>
    </source>
</evidence>
<proteinExistence type="predicted"/>
<reference evidence="2 3" key="1">
    <citation type="submission" date="2018-09" db="EMBL/GenBank/DDBJ databases">
        <authorList>
            <person name="Tagini F."/>
        </authorList>
    </citation>
    <scope>NUCLEOTIDE SEQUENCE [LARGE SCALE GENOMIC DNA]</scope>
    <source>
        <strain evidence="2 3">MK13</strain>
    </source>
</reference>
<evidence type="ECO:0000313" key="3">
    <source>
        <dbReference type="Proteomes" id="UP000267289"/>
    </source>
</evidence>
<accession>A0A498QC70</accession>